<proteinExistence type="predicted"/>
<accession>A0A1F6PFG1</accession>
<evidence type="ECO:0000256" key="1">
    <source>
        <dbReference type="SAM" id="Phobius"/>
    </source>
</evidence>
<evidence type="ECO:0000313" key="2">
    <source>
        <dbReference type="EMBL" id="OGH94664.1"/>
    </source>
</evidence>
<dbReference type="EMBL" id="MFRE01000006">
    <property type="protein sequence ID" value="OGH94664.1"/>
    <property type="molecule type" value="Genomic_DNA"/>
</dbReference>
<protein>
    <recommendedName>
        <fullName evidence="4">MotA/TolQ/ExbB proton channel domain-containing protein</fullName>
    </recommendedName>
</protein>
<keyword evidence="1" id="KW-0812">Transmembrane</keyword>
<evidence type="ECO:0000313" key="3">
    <source>
        <dbReference type="Proteomes" id="UP000178254"/>
    </source>
</evidence>
<keyword evidence="1" id="KW-0472">Membrane</keyword>
<evidence type="ECO:0008006" key="4">
    <source>
        <dbReference type="Google" id="ProtNLM"/>
    </source>
</evidence>
<name>A0A1F6PFG1_9BACT</name>
<reference evidence="2 3" key="1">
    <citation type="journal article" date="2016" name="Nat. Commun.">
        <title>Thousands of microbial genomes shed light on interconnected biogeochemical processes in an aquifer system.</title>
        <authorList>
            <person name="Anantharaman K."/>
            <person name="Brown C.T."/>
            <person name="Hug L.A."/>
            <person name="Sharon I."/>
            <person name="Castelle C.J."/>
            <person name="Probst A.J."/>
            <person name="Thomas B.C."/>
            <person name="Singh A."/>
            <person name="Wilkins M.J."/>
            <person name="Karaoz U."/>
            <person name="Brodie E.L."/>
            <person name="Williams K.H."/>
            <person name="Hubbard S.S."/>
            <person name="Banfield J.F."/>
        </authorList>
    </citation>
    <scope>NUCLEOTIDE SEQUENCE [LARGE SCALE GENOMIC DNA]</scope>
</reference>
<dbReference type="STRING" id="1798709.A2538_04525"/>
<feature type="transmembrane region" description="Helical" evidence="1">
    <location>
        <begin position="45"/>
        <end position="67"/>
    </location>
</feature>
<organism evidence="2 3">
    <name type="scientific">Candidatus Magasanikbacteria bacterium RIFOXYD2_FULL_41_14</name>
    <dbReference type="NCBI Taxonomy" id="1798709"/>
    <lineage>
        <taxon>Bacteria</taxon>
        <taxon>Candidatus Magasanikiibacteriota</taxon>
    </lineage>
</organism>
<dbReference type="AlphaFoldDB" id="A0A1F6PFG1"/>
<gene>
    <name evidence="2" type="ORF">A2538_04525</name>
</gene>
<feature type="transmembrane region" description="Helical" evidence="1">
    <location>
        <begin position="79"/>
        <end position="107"/>
    </location>
</feature>
<keyword evidence="1" id="KW-1133">Transmembrane helix</keyword>
<sequence length="108" mass="11796">MSRTKLFWRGALHALLASLYILGVATLMTNGEKLLGNMPMPVGPFAMLSLLVISTAVMGVLFFGRPVMLFLENKKSEALWFLGFTMGVFIFIALASFVILAGVNVLIK</sequence>
<comment type="caution">
    <text evidence="2">The sequence shown here is derived from an EMBL/GenBank/DDBJ whole genome shotgun (WGS) entry which is preliminary data.</text>
</comment>
<dbReference type="Proteomes" id="UP000178254">
    <property type="component" value="Unassembled WGS sequence"/>
</dbReference>
<feature type="transmembrane region" description="Helical" evidence="1">
    <location>
        <begin position="7"/>
        <end position="25"/>
    </location>
</feature>